<protein>
    <submittedName>
        <fullName evidence="1">Glycosyltransferase</fullName>
    </submittedName>
</protein>
<dbReference type="Gene3D" id="3.40.50.2000">
    <property type="entry name" value="Glycogen Phosphorylase B"/>
    <property type="match status" value="1"/>
</dbReference>
<name>A0ABR8WKM5_9FLAO</name>
<proteinExistence type="predicted"/>
<gene>
    <name evidence="1" type="ORF">H9628_03735</name>
</gene>
<keyword evidence="2" id="KW-1185">Reference proteome</keyword>
<sequence>MKKTILFEVDFKDWAFYFMVKSWSLKLADEYVCYYVCNEPYRIKALKKTNRFQIFILNLISTVRFQLLKVASCEKRKVQFIHPSGNYSYPRFTKNTVVPFNDESTETEKLHFDYVVSMAYFFQYSSEIPFKGTKNLVGIFNDCFPHLGPEFDIKTRTNVNALSRAEFFEKYLKHYDFLLLANDNLINAYKQYTPNLEFALGIYKEECFGFKKVKSEVFTLGWTGNPHRPVKGFFEIIEPAVKKVLATGRNIRLKTSFDAPYEEMIEFYNDVDLAVIASSGDGAPTMFCEASLSNIPSVSTFIGLPSMVIQDGVNGIFINRDIDEMANAIIYLYDNPDVLESFAQRIKGDYCSVMSNEKNITKIRAVLQKLK</sequence>
<comment type="caution">
    <text evidence="1">The sequence shown here is derived from an EMBL/GenBank/DDBJ whole genome shotgun (WGS) entry which is preliminary data.</text>
</comment>
<reference evidence="1 2" key="1">
    <citation type="submission" date="2020-08" db="EMBL/GenBank/DDBJ databases">
        <title>A Genomic Blueprint of the Chicken Gut Microbiome.</title>
        <authorList>
            <person name="Gilroy R."/>
            <person name="Ravi A."/>
            <person name="Getino M."/>
            <person name="Pursley I."/>
            <person name="Horton D.L."/>
            <person name="Alikhan N.-F."/>
            <person name="Baker D."/>
            <person name="Gharbi K."/>
            <person name="Hall N."/>
            <person name="Watson M."/>
            <person name="Adriaenssens E.M."/>
            <person name="Foster-Nyarko E."/>
            <person name="Jarju S."/>
            <person name="Secka A."/>
            <person name="Antonio M."/>
            <person name="Oren A."/>
            <person name="Chaudhuri R."/>
            <person name="La Ragione R.M."/>
            <person name="Hildebrand F."/>
            <person name="Pallen M.J."/>
        </authorList>
    </citation>
    <scope>NUCLEOTIDE SEQUENCE [LARGE SCALE GENOMIC DNA]</scope>
    <source>
        <strain evidence="1 2">Sa1CVA4</strain>
    </source>
</reference>
<organism evidence="1 2">
    <name type="scientific">Kaistella pullorum</name>
    <dbReference type="NCBI Taxonomy" id="2763074"/>
    <lineage>
        <taxon>Bacteria</taxon>
        <taxon>Pseudomonadati</taxon>
        <taxon>Bacteroidota</taxon>
        <taxon>Flavobacteriia</taxon>
        <taxon>Flavobacteriales</taxon>
        <taxon>Weeksellaceae</taxon>
        <taxon>Chryseobacterium group</taxon>
        <taxon>Kaistella</taxon>
    </lineage>
</organism>
<evidence type="ECO:0000313" key="1">
    <source>
        <dbReference type="EMBL" id="MBD8017574.1"/>
    </source>
</evidence>
<accession>A0ABR8WKM5</accession>
<dbReference type="Proteomes" id="UP000626242">
    <property type="component" value="Unassembled WGS sequence"/>
</dbReference>
<dbReference type="RefSeq" id="WP_251832775.1">
    <property type="nucleotide sequence ID" value="NZ_JACSPS010000001.1"/>
</dbReference>
<dbReference type="Pfam" id="PF13692">
    <property type="entry name" value="Glyco_trans_1_4"/>
    <property type="match status" value="1"/>
</dbReference>
<evidence type="ECO:0000313" key="2">
    <source>
        <dbReference type="Proteomes" id="UP000626242"/>
    </source>
</evidence>
<dbReference type="EMBL" id="JACSPS010000001">
    <property type="protein sequence ID" value="MBD8017574.1"/>
    <property type="molecule type" value="Genomic_DNA"/>
</dbReference>
<dbReference type="SUPFAM" id="SSF53756">
    <property type="entry name" value="UDP-Glycosyltransferase/glycogen phosphorylase"/>
    <property type="match status" value="1"/>
</dbReference>